<keyword evidence="5" id="KW-1185">Reference proteome</keyword>
<gene>
    <name evidence="3" type="ORF">SSX86_012278</name>
    <name evidence="4" type="ORF">SSX86_012279</name>
</gene>
<evidence type="ECO:0000313" key="5">
    <source>
        <dbReference type="Proteomes" id="UP001408789"/>
    </source>
</evidence>
<dbReference type="SUPFAM" id="SSF50249">
    <property type="entry name" value="Nucleic acid-binding proteins"/>
    <property type="match status" value="3"/>
</dbReference>
<organism evidence="3 5">
    <name type="scientific">Deinandra increscens subsp. villosa</name>
    <dbReference type="NCBI Taxonomy" id="3103831"/>
    <lineage>
        <taxon>Eukaryota</taxon>
        <taxon>Viridiplantae</taxon>
        <taxon>Streptophyta</taxon>
        <taxon>Embryophyta</taxon>
        <taxon>Tracheophyta</taxon>
        <taxon>Spermatophyta</taxon>
        <taxon>Magnoliopsida</taxon>
        <taxon>eudicotyledons</taxon>
        <taxon>Gunneridae</taxon>
        <taxon>Pentapetalae</taxon>
        <taxon>asterids</taxon>
        <taxon>campanulids</taxon>
        <taxon>Asterales</taxon>
        <taxon>Asteraceae</taxon>
        <taxon>Asteroideae</taxon>
        <taxon>Heliantheae alliance</taxon>
        <taxon>Madieae</taxon>
        <taxon>Madiinae</taxon>
        <taxon>Deinandra</taxon>
    </lineage>
</organism>
<dbReference type="Pfam" id="PF08646">
    <property type="entry name" value="Rep_fac-A_C"/>
    <property type="match status" value="1"/>
</dbReference>
<feature type="domain" description="Replication protein A 70 kDa DNA-binding subunit B/D first OB fold" evidence="1">
    <location>
        <begin position="215"/>
        <end position="319"/>
    </location>
</feature>
<dbReference type="PANTHER" id="PTHR47165">
    <property type="entry name" value="OS03G0429900 PROTEIN"/>
    <property type="match status" value="1"/>
</dbReference>
<evidence type="ECO:0000313" key="4">
    <source>
        <dbReference type="EMBL" id="KAK9068168.1"/>
    </source>
</evidence>
<dbReference type="AlphaFoldDB" id="A0AAP0D8E5"/>
<dbReference type="Pfam" id="PF02721">
    <property type="entry name" value="DUF223"/>
    <property type="match status" value="1"/>
</dbReference>
<comment type="caution">
    <text evidence="3">The sequence shown here is derived from an EMBL/GenBank/DDBJ whole genome shotgun (WGS) entry which is preliminary data.</text>
</comment>
<accession>A0AAP0D8E5</accession>
<reference evidence="3 5" key="1">
    <citation type="submission" date="2024-04" db="EMBL/GenBank/DDBJ databases">
        <title>The reference genome of an endangered Asteraceae, Deinandra increscens subsp. villosa, native to the Central Coast of California.</title>
        <authorList>
            <person name="Guilliams M."/>
            <person name="Hasenstab-Lehman K."/>
            <person name="Meyer R."/>
            <person name="Mcevoy S."/>
        </authorList>
    </citation>
    <scope>NUCLEOTIDE SEQUENCE [LARGE SCALE GENOMIC DNA]</scope>
    <source>
        <tissue evidence="3">Leaf</tissue>
    </source>
</reference>
<dbReference type="PANTHER" id="PTHR47165:SF4">
    <property type="entry name" value="OS03G0429900 PROTEIN"/>
    <property type="match status" value="1"/>
</dbReference>
<protein>
    <recommendedName>
        <fullName evidence="6">Replication protein A1</fullName>
    </recommendedName>
</protein>
<proteinExistence type="predicted"/>
<feature type="domain" description="Replication factor A C-terminal" evidence="2">
    <location>
        <begin position="517"/>
        <end position="603"/>
    </location>
</feature>
<dbReference type="InterPro" id="IPR012340">
    <property type="entry name" value="NA-bd_OB-fold"/>
</dbReference>
<dbReference type="InterPro" id="IPR003871">
    <property type="entry name" value="RFA1B/D_OB_1st"/>
</dbReference>
<name>A0AAP0D8E5_9ASTR</name>
<sequence length="764" mass="88218">MSICDGWTDVVRDVPIQPTYLLYFQPEDERTFRLDVYNANGCCIKMLLPEVKIEPDQSDEEDFMEIDGLDTQNPVPKPIPVQAPPHPQYDKVVVARQKFRIPQRLSKLAGFYNYMMLNLVYGDEDGELYEVHAEWNMGYTRFNVYKWEAFASRHEIEIGSKIRNSILNQLDNSQHHPIYIAGFIPHSSHLHTIPSVYNLTVLISKLIFSMAGQTFNLIRDLNVRREHFVLKVRVINVWRWNEWNNKTKPFSLEMIMIDEEGDRIQSNCLVKWWSRFEDFFKDGEVLIISKPTLGENKGKFKFIDNPIKVGMNFKTEIQRSDTWNGPLNRFVFADFQKIVALEVEKTVSIDIIGMIIDSNPPETYAINDDGSPKIRINFELEDAKGCKIWITLFQEYAERLIDYIKSQPDGTEVVIIVQFAMFSVYRNRHSVSNYFEQSKLFINGDFDEFSAFKRSYNENQGDVRSSKVSRLSSRVSYSLEKDFLIDTEFNQIAELNVINKVKKVVILGTFKCLMEGTEWWYRSCKLCNKAIERFLKADATITSDDMWYYEHKVEGKCDNSKIEPTIKFMMLIKVQDGTGSVILTLFDKEVRRLLKVTAAELVARIVEQGKPPVEVESLFGKRLAMKIDISSFNIQHEYRYFTIEKLTDKESIISALDEKHNKDQSINFSSQVCGSIETDVSKDCLGVSTTQVTPDSVNMAQKVLDCQTEADGLKRNLSEVYDGDDLSITSSSKTRSAEKGKCTMSGCDEEKEMQVKLIIPKLEK</sequence>
<evidence type="ECO:0008006" key="6">
    <source>
        <dbReference type="Google" id="ProtNLM"/>
    </source>
</evidence>
<dbReference type="EMBL" id="JBCNJP010000014">
    <property type="protein sequence ID" value="KAK9068167.1"/>
    <property type="molecule type" value="Genomic_DNA"/>
</dbReference>
<dbReference type="CDD" id="cd04481">
    <property type="entry name" value="RPA1_DBD_B_like"/>
    <property type="match status" value="1"/>
</dbReference>
<dbReference type="Proteomes" id="UP001408789">
    <property type="component" value="Unassembled WGS sequence"/>
</dbReference>
<evidence type="ECO:0000313" key="3">
    <source>
        <dbReference type="EMBL" id="KAK9068167.1"/>
    </source>
</evidence>
<evidence type="ECO:0000259" key="2">
    <source>
        <dbReference type="Pfam" id="PF08646"/>
    </source>
</evidence>
<dbReference type="Gene3D" id="2.40.50.140">
    <property type="entry name" value="Nucleic acid-binding proteins"/>
    <property type="match status" value="3"/>
</dbReference>
<dbReference type="EMBL" id="JBCNJP010000014">
    <property type="protein sequence ID" value="KAK9068168.1"/>
    <property type="molecule type" value="Genomic_DNA"/>
</dbReference>
<dbReference type="InterPro" id="IPR013955">
    <property type="entry name" value="Rep_factor-A_C"/>
</dbReference>
<evidence type="ECO:0000259" key="1">
    <source>
        <dbReference type="Pfam" id="PF02721"/>
    </source>
</evidence>